<sequence>MKISRAKVLVAVTAYAKAQFVPQAFDDVKTGRVDEVNFDRMYLESSIVEVMVVTLSKSMFQGSVVLTIAGTQRDGQVVKVGRECESILAVCKFIADVIEDWTL</sequence>
<organism evidence="1 2">
    <name type="scientific">Proteus phage Saba</name>
    <dbReference type="NCBI Taxonomy" id="2596672"/>
    <lineage>
        <taxon>Viruses</taxon>
        <taxon>Duplodnaviria</taxon>
        <taxon>Heunggongvirae</taxon>
        <taxon>Uroviricota</taxon>
        <taxon>Caudoviricetes</taxon>
        <taxon>Casjensviridae</taxon>
        <taxon>Cenphatecvirus</taxon>
        <taxon>Cenphatecvirus saba</taxon>
    </lineage>
</organism>
<name>A0A5B9N710_9CAUD</name>
<evidence type="ECO:0000313" key="2">
    <source>
        <dbReference type="Proteomes" id="UP000322840"/>
    </source>
</evidence>
<evidence type="ECO:0000313" key="1">
    <source>
        <dbReference type="EMBL" id="QEG09379.1"/>
    </source>
</evidence>
<dbReference type="Proteomes" id="UP000322840">
    <property type="component" value="Segment"/>
</dbReference>
<protein>
    <submittedName>
        <fullName evidence="1">Uncharacterized protein</fullName>
    </submittedName>
</protein>
<dbReference type="EMBL" id="MN062188">
    <property type="protein sequence ID" value="QEG09379.1"/>
    <property type="molecule type" value="Genomic_DNA"/>
</dbReference>
<gene>
    <name evidence="1" type="ORF">CPT_Saba_006</name>
</gene>
<keyword evidence="2" id="KW-1185">Reference proteome</keyword>
<proteinExistence type="predicted"/>
<accession>A0A5B9N710</accession>
<reference evidence="2" key="1">
    <citation type="submission" date="2019-06" db="EMBL/GenBank/DDBJ databases">
        <title>The Complete Genome of Proteus mirabilis Siphophage Saba.</title>
        <authorList>
            <person name="Nyugen J."/>
            <person name="Harb L."/>
            <person name="Moreland R."/>
            <person name="Liu M."/>
            <person name="Ramsey J."/>
        </authorList>
    </citation>
    <scope>NUCLEOTIDE SEQUENCE [LARGE SCALE GENOMIC DNA]</scope>
</reference>